<dbReference type="AlphaFoldDB" id="A0A5C2S4I4"/>
<keyword evidence="3" id="KW-1185">Reference proteome</keyword>
<evidence type="ECO:0000256" key="1">
    <source>
        <dbReference type="SAM" id="Phobius"/>
    </source>
</evidence>
<reference evidence="2" key="1">
    <citation type="journal article" date="2018" name="Genome Biol. Evol.">
        <title>Genomics and development of Lentinus tigrinus, a white-rot wood-decaying mushroom with dimorphic fruiting bodies.</title>
        <authorList>
            <person name="Wu B."/>
            <person name="Xu Z."/>
            <person name="Knudson A."/>
            <person name="Carlson A."/>
            <person name="Chen N."/>
            <person name="Kovaka S."/>
            <person name="LaButti K."/>
            <person name="Lipzen A."/>
            <person name="Pennachio C."/>
            <person name="Riley R."/>
            <person name="Schakwitz W."/>
            <person name="Umezawa K."/>
            <person name="Ohm R.A."/>
            <person name="Grigoriev I.V."/>
            <person name="Nagy L.G."/>
            <person name="Gibbons J."/>
            <person name="Hibbett D."/>
        </authorList>
    </citation>
    <scope>NUCLEOTIDE SEQUENCE [LARGE SCALE GENOMIC DNA]</scope>
    <source>
        <strain evidence="2">ALCF2SS1-6</strain>
    </source>
</reference>
<dbReference type="Proteomes" id="UP000313359">
    <property type="component" value="Unassembled WGS sequence"/>
</dbReference>
<keyword evidence="1" id="KW-0472">Membrane</keyword>
<name>A0A5C2S4I4_9APHY</name>
<organism evidence="2 3">
    <name type="scientific">Lentinus tigrinus ALCF2SS1-6</name>
    <dbReference type="NCBI Taxonomy" id="1328759"/>
    <lineage>
        <taxon>Eukaryota</taxon>
        <taxon>Fungi</taxon>
        <taxon>Dikarya</taxon>
        <taxon>Basidiomycota</taxon>
        <taxon>Agaricomycotina</taxon>
        <taxon>Agaricomycetes</taxon>
        <taxon>Polyporales</taxon>
        <taxon>Polyporaceae</taxon>
        <taxon>Lentinus</taxon>
    </lineage>
</organism>
<proteinExistence type="predicted"/>
<feature type="transmembrane region" description="Helical" evidence="1">
    <location>
        <begin position="174"/>
        <end position="196"/>
    </location>
</feature>
<keyword evidence="1" id="KW-1133">Transmembrane helix</keyword>
<keyword evidence="1" id="KW-0812">Transmembrane</keyword>
<evidence type="ECO:0000313" key="2">
    <source>
        <dbReference type="EMBL" id="RPD58491.1"/>
    </source>
</evidence>
<gene>
    <name evidence="2" type="ORF">L227DRAFT_188999</name>
</gene>
<accession>A0A5C2S4I4</accession>
<dbReference type="EMBL" id="ML122275">
    <property type="protein sequence ID" value="RPD58491.1"/>
    <property type="molecule type" value="Genomic_DNA"/>
</dbReference>
<feature type="transmembrane region" description="Helical" evidence="1">
    <location>
        <begin position="141"/>
        <end position="162"/>
    </location>
</feature>
<protein>
    <submittedName>
        <fullName evidence="2">Uncharacterized protein</fullName>
    </submittedName>
</protein>
<sequence>MRPEASAPRSIVGRCAGDPILITSAHGGRRVRTLLFHIPLLGFAPSILLFSSAPATTCFTTATTPPSTCSHLVTPRYFSCIHATTPASSFASVPYRFRFGVHFTFITACTCTYTSSFPSPLTDRRPGHDIVPCTNHSCHILLTYTGSLIFLLMLVRNCTTLLHALMFIIMRVDILPFALTFMFTFAPLFSSCYASLPLYHIPAPSLVPARLSRFSPPVFLPSVANYRHAV</sequence>
<evidence type="ECO:0000313" key="3">
    <source>
        <dbReference type="Proteomes" id="UP000313359"/>
    </source>
</evidence>